<feature type="non-terminal residue" evidence="2">
    <location>
        <position position="1"/>
    </location>
</feature>
<reference evidence="2" key="2">
    <citation type="submission" date="2014-07" db="EMBL/GenBank/DDBJ databases">
        <authorList>
            <person name="Hull J."/>
        </authorList>
    </citation>
    <scope>NUCLEOTIDE SEQUENCE</scope>
</reference>
<accession>A0A0A9XRI2</accession>
<organism evidence="2">
    <name type="scientific">Lygus hesperus</name>
    <name type="common">Western plant bug</name>
    <dbReference type="NCBI Taxonomy" id="30085"/>
    <lineage>
        <taxon>Eukaryota</taxon>
        <taxon>Metazoa</taxon>
        <taxon>Ecdysozoa</taxon>
        <taxon>Arthropoda</taxon>
        <taxon>Hexapoda</taxon>
        <taxon>Insecta</taxon>
        <taxon>Pterygota</taxon>
        <taxon>Neoptera</taxon>
        <taxon>Paraneoptera</taxon>
        <taxon>Hemiptera</taxon>
        <taxon>Heteroptera</taxon>
        <taxon>Panheteroptera</taxon>
        <taxon>Cimicomorpha</taxon>
        <taxon>Miridae</taxon>
        <taxon>Mirini</taxon>
        <taxon>Lygus</taxon>
    </lineage>
</organism>
<protein>
    <submittedName>
        <fullName evidence="2">Suppressor APC domain-containing protein 2</fullName>
    </submittedName>
</protein>
<reference evidence="2" key="1">
    <citation type="journal article" date="2014" name="PLoS ONE">
        <title>Transcriptome-Based Identification of ABC Transporters in the Western Tarnished Plant Bug Lygus hesperus.</title>
        <authorList>
            <person name="Hull J.J."/>
            <person name="Chaney K."/>
            <person name="Geib S.M."/>
            <person name="Fabrick J.A."/>
            <person name="Brent C.S."/>
            <person name="Walsh D."/>
            <person name="Lavine L.C."/>
        </authorList>
    </citation>
    <scope>NUCLEOTIDE SEQUENCE</scope>
</reference>
<feature type="non-terminal residue" evidence="2">
    <location>
        <position position="215"/>
    </location>
</feature>
<feature type="region of interest" description="Disordered" evidence="1">
    <location>
        <begin position="124"/>
        <end position="215"/>
    </location>
</feature>
<feature type="compositionally biased region" description="Basic and acidic residues" evidence="1">
    <location>
        <begin position="124"/>
        <end position="138"/>
    </location>
</feature>
<gene>
    <name evidence="2" type="primary">SAPC2_0</name>
    <name evidence="2" type="ORF">CM83_102226</name>
</gene>
<feature type="compositionally biased region" description="Polar residues" evidence="1">
    <location>
        <begin position="140"/>
        <end position="151"/>
    </location>
</feature>
<proteinExistence type="predicted"/>
<dbReference type="AlphaFoldDB" id="A0A0A9XRI2"/>
<name>A0A0A9XRI2_LYGHE</name>
<sequence length="215" mass="23066">SPCPSIPSKPPTYLASTSVRVATYFAVSASPRPAFVATSLTAPTAFCMSVCCAMLVIPCTIASLPSMSLRPLTSPPSPTPLHLQLEFPSAGLVRSSSDSVCIRLPPCVCELCCTLVHLHVHPHTELQRHGVRRPERQSKQPRTATFGTLQNRGERHSSSGTSDSDGDGAYYDLHPSKSTNSSSLHTHADLAVEFQQSSGEDEYDTSRVVRNTSTG</sequence>
<dbReference type="EMBL" id="GBHO01023934">
    <property type="protein sequence ID" value="JAG19670.1"/>
    <property type="molecule type" value="Transcribed_RNA"/>
</dbReference>
<evidence type="ECO:0000313" key="2">
    <source>
        <dbReference type="EMBL" id="JAG19670.1"/>
    </source>
</evidence>
<evidence type="ECO:0000256" key="1">
    <source>
        <dbReference type="SAM" id="MobiDB-lite"/>
    </source>
</evidence>
<feature type="compositionally biased region" description="Polar residues" evidence="1">
    <location>
        <begin position="176"/>
        <end position="185"/>
    </location>
</feature>